<dbReference type="AlphaFoldDB" id="A0A6P1NMS6"/>
<proteinExistence type="predicted"/>
<gene>
    <name evidence="1" type="ORF">GU243_08905</name>
</gene>
<accession>A0A6P1NMS6</accession>
<dbReference type="Gene3D" id="1.10.10.60">
    <property type="entry name" value="Homeodomain-like"/>
    <property type="match status" value="2"/>
</dbReference>
<name>A0A6P1NMS6_9MICC</name>
<dbReference type="EMBL" id="CP047898">
    <property type="protein sequence ID" value="QHK19834.1"/>
    <property type="molecule type" value="Genomic_DNA"/>
</dbReference>
<reference evidence="1 2" key="1">
    <citation type="submission" date="2020-01" db="EMBL/GenBank/DDBJ databases">
        <title>Pseudarthrobacter psychrotolerans sp. nov., isolated from antarctic soil.</title>
        <authorList>
            <person name="Shin Y."/>
            <person name="Park W."/>
        </authorList>
    </citation>
    <scope>NUCLEOTIDE SEQUENCE [LARGE SCALE GENOMIC DNA]</scope>
    <source>
        <strain evidence="1 2">YJ56</strain>
    </source>
</reference>
<keyword evidence="2" id="KW-1185">Reference proteome</keyword>
<dbReference type="Proteomes" id="UP000464186">
    <property type="component" value="Chromosome"/>
</dbReference>
<evidence type="ECO:0008006" key="3">
    <source>
        <dbReference type="Google" id="ProtNLM"/>
    </source>
</evidence>
<organism evidence="1 2">
    <name type="scientific">Pseudarthrobacter psychrotolerans</name>
    <dbReference type="NCBI Taxonomy" id="2697569"/>
    <lineage>
        <taxon>Bacteria</taxon>
        <taxon>Bacillati</taxon>
        <taxon>Actinomycetota</taxon>
        <taxon>Actinomycetes</taxon>
        <taxon>Micrococcales</taxon>
        <taxon>Micrococcaceae</taxon>
        <taxon>Pseudarthrobacter</taxon>
    </lineage>
</organism>
<dbReference type="KEGG" id="psey:GU243_08905"/>
<evidence type="ECO:0000313" key="1">
    <source>
        <dbReference type="EMBL" id="QHK19834.1"/>
    </source>
</evidence>
<protein>
    <recommendedName>
        <fullName evidence="3">Helix-turn-helix domain-containing protein</fullName>
    </recommendedName>
</protein>
<sequence length="97" mass="10632">MTDRYQQGWSSRRLAEVYGVSKTSIVILLREADIPIRRQGLGDFQVEGVIEHYAAGASLAAIGKAHQVSADTVRKLLLAQGIKLRNPWDHPHPGSAS</sequence>
<evidence type="ECO:0000313" key="2">
    <source>
        <dbReference type="Proteomes" id="UP000464186"/>
    </source>
</evidence>